<dbReference type="Proteomes" id="UP001597044">
    <property type="component" value="Unassembled WGS sequence"/>
</dbReference>
<keyword evidence="2" id="KW-1185">Reference proteome</keyword>
<dbReference type="EMBL" id="JBHTIT010000001">
    <property type="protein sequence ID" value="MFD0950281.1"/>
    <property type="molecule type" value="Genomic_DNA"/>
</dbReference>
<protein>
    <recommendedName>
        <fullName evidence="3">Acetoacetate decarboxylase</fullName>
    </recommendedName>
</protein>
<accession>A0ABW3HG75</accession>
<dbReference type="RefSeq" id="WP_379070839.1">
    <property type="nucleotide sequence ID" value="NZ_JBHTIT010000001.1"/>
</dbReference>
<comment type="caution">
    <text evidence="1">The sequence shown here is derived from an EMBL/GenBank/DDBJ whole genome shotgun (WGS) entry which is preliminary data.</text>
</comment>
<reference evidence="2" key="1">
    <citation type="journal article" date="2019" name="Int. J. Syst. Evol. Microbiol.">
        <title>The Global Catalogue of Microorganisms (GCM) 10K type strain sequencing project: providing services to taxonomists for standard genome sequencing and annotation.</title>
        <authorList>
            <consortium name="The Broad Institute Genomics Platform"/>
            <consortium name="The Broad Institute Genome Sequencing Center for Infectious Disease"/>
            <person name="Wu L."/>
            <person name="Ma J."/>
        </authorList>
    </citation>
    <scope>NUCLEOTIDE SEQUENCE [LARGE SCALE GENOMIC DNA]</scope>
    <source>
        <strain evidence="2">CCUG 63419</strain>
    </source>
</reference>
<sequence length="238" mass="26291">MTALASLNTPSCDNTDLPDVLAPAPWTLTGQGYLIALKMPEDVLDSCTFTPSSLRKSRRSKLSLAMLVNYDSSPVGPYQELLFIPGSFQFNDARRASISRIYVSSQASVTNGRSNWGIPKDRCDFEINFNDSGTDSARLTADNGDMIAELVLSSMGPKLPLPTNLVPKAIRTLSQVWEGLEYTLTPSTTGHGKWAKVIDWKFNSDYFPDLAKGRCIAAIKITDFTMIFPEPRIQSWRG</sequence>
<dbReference type="InterPro" id="IPR023375">
    <property type="entry name" value="ADC_dom_sf"/>
</dbReference>
<proteinExistence type="predicted"/>
<dbReference type="Gene3D" id="2.40.400.10">
    <property type="entry name" value="Acetoacetate decarboxylase-like"/>
    <property type="match status" value="1"/>
</dbReference>
<evidence type="ECO:0000313" key="2">
    <source>
        <dbReference type="Proteomes" id="UP001597044"/>
    </source>
</evidence>
<dbReference type="PANTHER" id="PTHR40518">
    <property type="entry name" value="ACETOACETATE DECARBOXYLASE"/>
    <property type="match status" value="1"/>
</dbReference>
<organism evidence="1 2">
    <name type="scientific">Paraperlucidibaca wandonensis</name>
    <dbReference type="NCBI Taxonomy" id="1268273"/>
    <lineage>
        <taxon>Bacteria</taxon>
        <taxon>Pseudomonadati</taxon>
        <taxon>Pseudomonadota</taxon>
        <taxon>Gammaproteobacteria</taxon>
        <taxon>Moraxellales</taxon>
        <taxon>Moraxellaceae</taxon>
        <taxon>Paraperlucidibaca</taxon>
    </lineage>
</organism>
<evidence type="ECO:0008006" key="3">
    <source>
        <dbReference type="Google" id="ProtNLM"/>
    </source>
</evidence>
<name>A0ABW3HG75_9GAMM</name>
<evidence type="ECO:0000313" key="1">
    <source>
        <dbReference type="EMBL" id="MFD0950281.1"/>
    </source>
</evidence>
<dbReference type="PANTHER" id="PTHR40518:SF1">
    <property type="entry name" value="ACETOACETATE DECARBOXYLASE"/>
    <property type="match status" value="1"/>
</dbReference>
<gene>
    <name evidence="1" type="ORF">ACFQ0F_07765</name>
</gene>
<dbReference type="SUPFAM" id="SSF160104">
    <property type="entry name" value="Acetoacetate decarboxylase-like"/>
    <property type="match status" value="1"/>
</dbReference>